<feature type="compositionally biased region" description="Low complexity" evidence="1">
    <location>
        <begin position="1037"/>
        <end position="1046"/>
    </location>
</feature>
<feature type="region of interest" description="Disordered" evidence="1">
    <location>
        <begin position="1607"/>
        <end position="1628"/>
    </location>
</feature>
<feature type="compositionally biased region" description="Polar residues" evidence="1">
    <location>
        <begin position="1049"/>
        <end position="1061"/>
    </location>
</feature>
<feature type="region of interest" description="Disordered" evidence="1">
    <location>
        <begin position="1141"/>
        <end position="1185"/>
    </location>
</feature>
<feature type="compositionally biased region" description="Basic and acidic residues" evidence="1">
    <location>
        <begin position="1246"/>
        <end position="1257"/>
    </location>
</feature>
<feature type="compositionally biased region" description="Low complexity" evidence="1">
    <location>
        <begin position="1473"/>
        <end position="1485"/>
    </location>
</feature>
<evidence type="ECO:0000313" key="3">
    <source>
        <dbReference type="EMBL" id="CAF9943083.1"/>
    </source>
</evidence>
<accession>A0A8H3PK70</accession>
<name>A0A8H3PK70_9LECA</name>
<feature type="compositionally biased region" description="Low complexity" evidence="1">
    <location>
        <begin position="1200"/>
        <end position="1219"/>
    </location>
</feature>
<feature type="region of interest" description="Disordered" evidence="1">
    <location>
        <begin position="1037"/>
        <end position="1061"/>
    </location>
</feature>
<sequence length="1743" mass="189817">MSQPSSSTSTITDMANYVSSLPSWIPLIKPSLFHQAVKKFGYTSPDTNCSIIYGPEPAVFDDGQTLALTHYHVDACFWKGDTFIDGATFLVPSRLPEAGLGCYSVDLDDTTGVHHVTLQTASLRTTLPLTNLSNPGFSSHVVEFSNGKMIPVPRVNSAATGSKRKARKTPSRESQWDSSVAQRRLVRGIVRQIRFGTFGQNDVVDEFEPVRDHVADNQPRFTSPPVSASHNGISRGTNSALAGVTSSTNGSTPVSDQVANCHTSHSASSGFLLRKLFPNLIVATSRAPDHSITGSGRVVGQQAADDRSSLSNFSESIIHLVPRNATASTSIEAEGSDAVAQAQEPVETAVDIQTSDKFSISRRSSAESQGSRNSTSTVPTSPASSTFSTLPFWKSALEYLPQVPVAPGKPTDVIKALALEEPQHDEPEKADGPDKTVVRRLSWGLRISYRQLNHWDEIQDGQSPCREEVSAPRNGLAMTKEGQIIVAEEASNNVQSVVTSPEQTSKPVEALSSFFSDETCLPQLFDALDVVRIELVGQKCSRLFPLDLVPEAKGKQCATNSPKSQQFPPVGDETDVEIAIDSTSGKLYLRPKIAGPAVVIQSIPAVTGTNGTTEVSVPAQDHPSSDNPGQLIRLEDIDLTAEFNQGATDLDDEEMYSVPSTIDYHVIGSRLAKTRYIPSDYADYVEHIVQTQPFIPRIVVEANEYWNFLKANIDGTWYAQGCPKGFLLRRSFCENDSDAVFRELLGLGSKPKALVEAPRDLRVGFPVHHYNLINQPVFQDSRNSSAVSYWAAMASYWKEPIEDGASWKAVVSSQAAKWVDPCTLDPGVEIPDDLRTREKSTALRDFFTGQTTIQYEPLGTWIYDRYDPDQEVPEIMSARFREAMLNASSAANLFHGLQRPHLIRPEEGAINVNDDGTATVYPSEELKKRKDWETLESRGFTNLRLVDDGTRRVYSFKGMEESRVCEILDKYETAGILVVDLPFKAEPENSVEEISTEADADEIEDDSSEAETDVHDEFVFEREPVHYQGPLLITEGSAAADSSEGAPKQVNSFGSENNSQNSAVVTKEAGADHGPITQANTCTCLVVYESPTIEKAVEKLEEPKVKGLAKIKLLKLPEYLADIALDVGKDLMDDVKTQSYEDVSNNDEEDEDSDHGSVPGVGYDDTDYSSTWPKRPKPDEHPKANDLASFADVVRRLLAKSSNSSEESEVVSKSEQSQKGGSGQEAEVISQSKQDETDLDLVPQAKSDEVVISHLEDVDNTMSGQGSTPSTTSSTKNRESLILSGRNLSAMKMLSSSIDQPGTPPQSPEAAENFGVWEDDGNGGFESPGKHQPLYMARGVNGQGDQFDDDVNIFDSRTEESPAAAQKRFFQALALPNAKAESTVAYRVSKFQDEEAFSTPVKAKVGVLSPIRENSQTPIQKIRALTGPRVPWNPDFMGDGSRTRLPGRKQTLSLAAGLQSETRAAAKLPSGESSMTHSRNTSSSSEAISTANGSTHTRNTSVSNTSSSSETVSTENGNTHTRNSSLEETRPIEEEYNEELAMWEVAKREGYAASRIAQYDSPVKAPVVLEVADVGGALASDSVQHEAKSDVEESADVLVGEEFEEAREAEEKVNVAEDQGDASSEEAPLPLPFTMFEEETPFDESQPRIEDVENAAETSSVREAEKEIEVAENFAGGSSEEVLPLPLPPHHDEKEAPQGEAQKGEPETIENAIKASSDDFVAHTSLYLLVVAIIVAFLWPFAG</sequence>
<keyword evidence="2" id="KW-0472">Membrane</keyword>
<feature type="region of interest" description="Disordered" evidence="1">
    <location>
        <begin position="1672"/>
        <end position="1711"/>
    </location>
</feature>
<feature type="transmembrane region" description="Helical" evidence="2">
    <location>
        <begin position="1720"/>
        <end position="1742"/>
    </location>
</feature>
<organism evidence="3 4">
    <name type="scientific">Alectoria fallacina</name>
    <dbReference type="NCBI Taxonomy" id="1903189"/>
    <lineage>
        <taxon>Eukaryota</taxon>
        <taxon>Fungi</taxon>
        <taxon>Dikarya</taxon>
        <taxon>Ascomycota</taxon>
        <taxon>Pezizomycotina</taxon>
        <taxon>Lecanoromycetes</taxon>
        <taxon>OSLEUM clade</taxon>
        <taxon>Lecanoromycetidae</taxon>
        <taxon>Lecanorales</taxon>
        <taxon>Lecanorineae</taxon>
        <taxon>Parmeliaceae</taxon>
        <taxon>Alectoria</taxon>
    </lineage>
</organism>
<feature type="region of interest" description="Disordered" evidence="1">
    <location>
        <begin position="988"/>
        <end position="1008"/>
    </location>
</feature>
<feature type="compositionally biased region" description="Acidic residues" evidence="1">
    <location>
        <begin position="989"/>
        <end position="1008"/>
    </location>
</feature>
<feature type="compositionally biased region" description="Low complexity" evidence="1">
    <location>
        <begin position="1261"/>
        <end position="1275"/>
    </location>
</feature>
<evidence type="ECO:0000313" key="4">
    <source>
        <dbReference type="Proteomes" id="UP000664203"/>
    </source>
</evidence>
<keyword evidence="2" id="KW-1133">Transmembrane helix</keyword>
<reference evidence="3" key="1">
    <citation type="submission" date="2021-03" db="EMBL/GenBank/DDBJ databases">
        <authorList>
            <person name="Tagirdzhanova G."/>
        </authorList>
    </citation>
    <scope>NUCLEOTIDE SEQUENCE</scope>
</reference>
<feature type="region of interest" description="Disordered" evidence="1">
    <location>
        <begin position="1426"/>
        <end position="1532"/>
    </location>
</feature>
<dbReference type="Proteomes" id="UP000664203">
    <property type="component" value="Unassembled WGS sequence"/>
</dbReference>
<evidence type="ECO:0000256" key="1">
    <source>
        <dbReference type="SAM" id="MobiDB-lite"/>
    </source>
</evidence>
<feature type="compositionally biased region" description="Polar residues" evidence="1">
    <location>
        <begin position="351"/>
        <end position="373"/>
    </location>
</feature>
<comment type="caution">
    <text evidence="3">The sequence shown here is derived from an EMBL/GenBank/DDBJ whole genome shotgun (WGS) entry which is preliminary data.</text>
</comment>
<keyword evidence="2" id="KW-0812">Transmembrane</keyword>
<gene>
    <name evidence="3" type="ORF">ALECFALPRED_010554</name>
</gene>
<feature type="region of interest" description="Disordered" evidence="1">
    <location>
        <begin position="1200"/>
        <end position="1279"/>
    </location>
</feature>
<feature type="compositionally biased region" description="Basic and acidic residues" evidence="1">
    <location>
        <begin position="1689"/>
        <end position="1706"/>
    </location>
</feature>
<proteinExistence type="predicted"/>
<feature type="compositionally biased region" description="Acidic residues" evidence="1">
    <location>
        <begin position="1144"/>
        <end position="1153"/>
    </location>
</feature>
<protein>
    <submittedName>
        <fullName evidence="3">Uncharacterized protein</fullName>
    </submittedName>
</protein>
<dbReference type="OrthoDB" id="5377166at2759"/>
<feature type="compositionally biased region" description="Low complexity" evidence="1">
    <location>
        <begin position="374"/>
        <end position="386"/>
    </location>
</feature>
<keyword evidence="4" id="KW-1185">Reference proteome</keyword>
<evidence type="ECO:0000256" key="2">
    <source>
        <dbReference type="SAM" id="Phobius"/>
    </source>
</evidence>
<feature type="compositionally biased region" description="Low complexity" evidence="1">
    <location>
        <begin position="1494"/>
        <end position="1519"/>
    </location>
</feature>
<dbReference type="EMBL" id="CAJPDR010000882">
    <property type="protein sequence ID" value="CAF9943083.1"/>
    <property type="molecule type" value="Genomic_DNA"/>
</dbReference>
<feature type="region of interest" description="Disordered" evidence="1">
    <location>
        <begin position="332"/>
        <end position="386"/>
    </location>
</feature>
<feature type="region of interest" description="Disordered" evidence="1">
    <location>
        <begin position="154"/>
        <end position="178"/>
    </location>
</feature>